<keyword evidence="1" id="KW-0802">TPR repeat</keyword>
<keyword evidence="2" id="KW-0472">Membrane</keyword>
<dbReference type="PROSITE" id="PS50293">
    <property type="entry name" value="TPR_REGION"/>
    <property type="match status" value="1"/>
</dbReference>
<accession>A0A544TL39</accession>
<dbReference type="OrthoDB" id="2454310at2"/>
<keyword evidence="4" id="KW-1185">Reference proteome</keyword>
<dbReference type="Proteomes" id="UP000318937">
    <property type="component" value="Unassembled WGS sequence"/>
</dbReference>
<gene>
    <name evidence="3" type="ORF">FG383_03100</name>
</gene>
<sequence length="164" mass="18907">MNITDTATRYIVVGIIAMLILGLGYTSFSGAKQDEQYEAEQEIYKHSLDLIEEEQFDQALLYLKQVEENYPESANVKYNLAITYANIGEWNNAAQEYKRVLDLNPYRVEDSLFMLQYGSVLLNANKNDEAKIVFERCQTLPIPEQMPNYQEQVNELLMQISTSS</sequence>
<keyword evidence="2" id="KW-1133">Transmembrane helix</keyword>
<protein>
    <submittedName>
        <fullName evidence="3">Tetratricopeptide repeat protein</fullName>
    </submittedName>
</protein>
<evidence type="ECO:0000256" key="2">
    <source>
        <dbReference type="SAM" id="Phobius"/>
    </source>
</evidence>
<comment type="caution">
    <text evidence="3">The sequence shown here is derived from an EMBL/GenBank/DDBJ whole genome shotgun (WGS) entry which is preliminary data.</text>
</comment>
<reference evidence="3 4" key="1">
    <citation type="submission" date="2019-05" db="EMBL/GenBank/DDBJ databases">
        <title>Psychrobacillus vulpis sp. nov., a new species isolated from feces of a red fox that inhabits in The Tablas de Daimiel Natural Park, Albacete, Spain.</title>
        <authorList>
            <person name="Rodriguez M."/>
            <person name="Reina J.C."/>
            <person name="Bejar V."/>
            <person name="Llamas I."/>
        </authorList>
    </citation>
    <scope>NUCLEOTIDE SEQUENCE [LARGE SCALE GENOMIC DNA]</scope>
    <source>
        <strain evidence="3 4">NHI-2</strain>
    </source>
</reference>
<feature type="repeat" description="TPR" evidence="1">
    <location>
        <begin position="74"/>
        <end position="107"/>
    </location>
</feature>
<dbReference type="AlphaFoldDB" id="A0A544TL39"/>
<keyword evidence="2" id="KW-0812">Transmembrane</keyword>
<dbReference type="SUPFAM" id="SSF48452">
    <property type="entry name" value="TPR-like"/>
    <property type="match status" value="1"/>
</dbReference>
<dbReference type="Pfam" id="PF13181">
    <property type="entry name" value="TPR_8"/>
    <property type="match status" value="1"/>
</dbReference>
<dbReference type="EMBL" id="VDGG01000004">
    <property type="protein sequence ID" value="TQR18152.1"/>
    <property type="molecule type" value="Genomic_DNA"/>
</dbReference>
<dbReference type="InterPro" id="IPR019734">
    <property type="entry name" value="TPR_rpt"/>
</dbReference>
<proteinExistence type="predicted"/>
<dbReference type="RefSeq" id="WP_142605387.1">
    <property type="nucleotide sequence ID" value="NZ_VDGG01000004.1"/>
</dbReference>
<evidence type="ECO:0000313" key="4">
    <source>
        <dbReference type="Proteomes" id="UP000318937"/>
    </source>
</evidence>
<evidence type="ECO:0000256" key="1">
    <source>
        <dbReference type="PROSITE-ProRule" id="PRU00339"/>
    </source>
</evidence>
<name>A0A544TL39_9BACI</name>
<dbReference type="Gene3D" id="1.25.40.10">
    <property type="entry name" value="Tetratricopeptide repeat domain"/>
    <property type="match status" value="1"/>
</dbReference>
<evidence type="ECO:0000313" key="3">
    <source>
        <dbReference type="EMBL" id="TQR18152.1"/>
    </source>
</evidence>
<dbReference type="InterPro" id="IPR011990">
    <property type="entry name" value="TPR-like_helical_dom_sf"/>
</dbReference>
<organism evidence="3 4">
    <name type="scientific">Psychrobacillus soli</name>
    <dbReference type="NCBI Taxonomy" id="1543965"/>
    <lineage>
        <taxon>Bacteria</taxon>
        <taxon>Bacillati</taxon>
        <taxon>Bacillota</taxon>
        <taxon>Bacilli</taxon>
        <taxon>Bacillales</taxon>
        <taxon>Bacillaceae</taxon>
        <taxon>Psychrobacillus</taxon>
    </lineage>
</organism>
<feature type="transmembrane region" description="Helical" evidence="2">
    <location>
        <begin position="7"/>
        <end position="28"/>
    </location>
</feature>
<dbReference type="PROSITE" id="PS50005">
    <property type="entry name" value="TPR"/>
    <property type="match status" value="1"/>
</dbReference>
<dbReference type="Pfam" id="PF14559">
    <property type="entry name" value="TPR_19"/>
    <property type="match status" value="1"/>
</dbReference>